<reference evidence="5 6" key="1">
    <citation type="submission" date="2022-08" db="EMBL/GenBank/DDBJ databases">
        <title>Reclassification of Massilia species as members of the genera Telluria, Duganella, Pseudoduganella, Mokoshia gen. nov. and Zemynaea gen. nov. using orthogonal and non-orthogonal genome-based approaches.</title>
        <authorList>
            <person name="Bowman J.P."/>
        </authorList>
    </citation>
    <scope>NUCLEOTIDE SEQUENCE [LARGE SCALE GENOMIC DNA]</scope>
    <source>
        <strain evidence="5 6">JCM 31661</strain>
    </source>
</reference>
<dbReference type="PANTHER" id="PTHR45138:SF9">
    <property type="entry name" value="DIGUANYLATE CYCLASE DGCM-RELATED"/>
    <property type="match status" value="1"/>
</dbReference>
<evidence type="ECO:0000256" key="3">
    <source>
        <dbReference type="SAM" id="Phobius"/>
    </source>
</evidence>
<feature type="domain" description="GGDEF" evidence="4">
    <location>
        <begin position="250"/>
        <end position="381"/>
    </location>
</feature>
<feature type="transmembrane region" description="Helical" evidence="3">
    <location>
        <begin position="92"/>
        <end position="109"/>
    </location>
</feature>
<dbReference type="NCBIfam" id="TIGR00254">
    <property type="entry name" value="GGDEF"/>
    <property type="match status" value="1"/>
</dbReference>
<dbReference type="EC" id="2.7.7.65" evidence="1"/>
<evidence type="ECO:0000256" key="1">
    <source>
        <dbReference type="ARBA" id="ARBA00012528"/>
    </source>
</evidence>
<dbReference type="Pfam" id="PF00990">
    <property type="entry name" value="GGDEF"/>
    <property type="match status" value="1"/>
</dbReference>
<dbReference type="Proteomes" id="UP001206572">
    <property type="component" value="Unassembled WGS sequence"/>
</dbReference>
<comment type="caution">
    <text evidence="5">The sequence shown here is derived from an EMBL/GenBank/DDBJ whole genome shotgun (WGS) entry which is preliminary data.</text>
</comment>
<keyword evidence="3" id="KW-0812">Transmembrane</keyword>
<comment type="catalytic activity">
    <reaction evidence="2">
        <text>2 GTP = 3',3'-c-di-GMP + 2 diphosphate</text>
        <dbReference type="Rhea" id="RHEA:24898"/>
        <dbReference type="ChEBI" id="CHEBI:33019"/>
        <dbReference type="ChEBI" id="CHEBI:37565"/>
        <dbReference type="ChEBI" id="CHEBI:58805"/>
        <dbReference type="EC" id="2.7.7.65"/>
    </reaction>
</comment>
<feature type="transmembrane region" description="Helical" evidence="3">
    <location>
        <begin position="6"/>
        <end position="27"/>
    </location>
</feature>
<dbReference type="InterPro" id="IPR000160">
    <property type="entry name" value="GGDEF_dom"/>
</dbReference>
<dbReference type="InterPro" id="IPR043128">
    <property type="entry name" value="Rev_trsase/Diguanyl_cyclase"/>
</dbReference>
<keyword evidence="3" id="KW-0472">Membrane</keyword>
<evidence type="ECO:0000313" key="5">
    <source>
        <dbReference type="EMBL" id="MCS0597803.1"/>
    </source>
</evidence>
<dbReference type="SUPFAM" id="SSF55073">
    <property type="entry name" value="Nucleotide cyclase"/>
    <property type="match status" value="1"/>
</dbReference>
<dbReference type="Gene3D" id="3.30.70.270">
    <property type="match status" value="1"/>
</dbReference>
<evidence type="ECO:0000256" key="2">
    <source>
        <dbReference type="ARBA" id="ARBA00034247"/>
    </source>
</evidence>
<sequence>MLSTLSLLLVTTALSVVMLLVLSSLSGSKVAGIREWGQANGLAIVALLFFASRGVLPEVLSIELANGLYLVTVALMYVGFRRHLGLPIPSRLLWVGGIASLAGVVFFHIGHESLSMRITSVSVYHAGVCYAIFASVPSTRERRLRYSFSFTRIAALSLGVGHTFRGLFYLVDAYEPVSLLDPAAINLAFFAIGTLFMPGLTLGAVMMANARVLSETAYAAEHDHLTGAPTRRAFFEVAGRELARARRQAGSVGLLLVDADHFKRINDTYGHGVGDQVLRDLVQRIMGVIRKNDFCARLGGEEFAVLLPDTSMEAALVAAERLRTALDRPAPATGAGAPYTVSIGLAMLEAGEEFDSLMQRADAALYAAKEAGRNRVMCAQALPRHSVKAAGRA</sequence>
<proteinExistence type="predicted"/>
<dbReference type="InterPro" id="IPR050469">
    <property type="entry name" value="Diguanylate_Cyclase"/>
</dbReference>
<dbReference type="PROSITE" id="PS50887">
    <property type="entry name" value="GGDEF"/>
    <property type="match status" value="1"/>
</dbReference>
<gene>
    <name evidence="5" type="ORF">NX780_15755</name>
</gene>
<dbReference type="EMBL" id="JANUHA010000011">
    <property type="protein sequence ID" value="MCS0597803.1"/>
    <property type="molecule type" value="Genomic_DNA"/>
</dbReference>
<dbReference type="CDD" id="cd01949">
    <property type="entry name" value="GGDEF"/>
    <property type="match status" value="1"/>
</dbReference>
<protein>
    <recommendedName>
        <fullName evidence="1">diguanylate cyclase</fullName>
        <ecNumber evidence="1">2.7.7.65</ecNumber>
    </recommendedName>
</protein>
<evidence type="ECO:0000313" key="6">
    <source>
        <dbReference type="Proteomes" id="UP001206572"/>
    </source>
</evidence>
<evidence type="ECO:0000259" key="4">
    <source>
        <dbReference type="PROSITE" id="PS50887"/>
    </source>
</evidence>
<feature type="transmembrane region" description="Helical" evidence="3">
    <location>
        <begin position="39"/>
        <end position="56"/>
    </location>
</feature>
<dbReference type="RefSeq" id="WP_258828825.1">
    <property type="nucleotide sequence ID" value="NZ_JANUHA010000011.1"/>
</dbReference>
<dbReference type="SMART" id="SM00267">
    <property type="entry name" value="GGDEF"/>
    <property type="match status" value="1"/>
</dbReference>
<dbReference type="PANTHER" id="PTHR45138">
    <property type="entry name" value="REGULATORY COMPONENTS OF SENSORY TRANSDUCTION SYSTEM"/>
    <property type="match status" value="1"/>
</dbReference>
<accession>A0ABT2ANI0</accession>
<feature type="transmembrane region" description="Helical" evidence="3">
    <location>
        <begin position="183"/>
        <end position="205"/>
    </location>
</feature>
<feature type="transmembrane region" description="Helical" evidence="3">
    <location>
        <begin position="121"/>
        <end position="138"/>
    </location>
</feature>
<feature type="transmembrane region" description="Helical" evidence="3">
    <location>
        <begin position="150"/>
        <end position="171"/>
    </location>
</feature>
<dbReference type="InterPro" id="IPR029787">
    <property type="entry name" value="Nucleotide_cyclase"/>
</dbReference>
<keyword evidence="6" id="KW-1185">Reference proteome</keyword>
<name>A0ABT2ANI0_9BURK</name>
<keyword evidence="3" id="KW-1133">Transmembrane helix</keyword>
<organism evidence="5 6">
    <name type="scientific">Massilia agri</name>
    <dbReference type="NCBI Taxonomy" id="1886785"/>
    <lineage>
        <taxon>Bacteria</taxon>
        <taxon>Pseudomonadati</taxon>
        <taxon>Pseudomonadota</taxon>
        <taxon>Betaproteobacteria</taxon>
        <taxon>Burkholderiales</taxon>
        <taxon>Oxalobacteraceae</taxon>
        <taxon>Telluria group</taxon>
        <taxon>Massilia</taxon>
    </lineage>
</organism>
<feature type="transmembrane region" description="Helical" evidence="3">
    <location>
        <begin position="62"/>
        <end position="80"/>
    </location>
</feature>